<keyword evidence="3" id="KW-1185">Reference proteome</keyword>
<name>A0ABZ0SES6_9GAMM</name>
<feature type="domain" description="N-acetyltransferase" evidence="1">
    <location>
        <begin position="5"/>
        <end position="196"/>
    </location>
</feature>
<gene>
    <name evidence="2" type="ORF">Thiowin_03696</name>
</gene>
<reference evidence="2 3" key="1">
    <citation type="journal article" date="2023" name="Microorganisms">
        <title>Thiorhodovibrio frisius and Trv. litoralis spp. nov., Two Novel Members from a Clade of Fastidious Purple Sulfur Bacteria That Exhibit Unique Red-Shifted Light-Harvesting Capabilities.</title>
        <authorList>
            <person name="Methner A."/>
            <person name="Kuzyk S.B."/>
            <person name="Petersen J."/>
            <person name="Bauer S."/>
            <person name="Brinkmann H."/>
            <person name="Sichau K."/>
            <person name="Wanner G."/>
            <person name="Wolf J."/>
            <person name="Neumann-Schaal M."/>
            <person name="Henke P."/>
            <person name="Tank M."/>
            <person name="Sproer C."/>
            <person name="Bunk B."/>
            <person name="Overmann J."/>
        </authorList>
    </citation>
    <scope>NUCLEOTIDE SEQUENCE [LARGE SCALE GENOMIC DNA]</scope>
    <source>
        <strain evidence="2 3">DSM 6702</strain>
    </source>
</reference>
<evidence type="ECO:0000259" key="1">
    <source>
        <dbReference type="PROSITE" id="PS51186"/>
    </source>
</evidence>
<dbReference type="Pfam" id="PF00583">
    <property type="entry name" value="Acetyltransf_1"/>
    <property type="match status" value="1"/>
</dbReference>
<dbReference type="EMBL" id="CP121472">
    <property type="protein sequence ID" value="WPL18616.1"/>
    <property type="molecule type" value="Genomic_DNA"/>
</dbReference>
<organism evidence="2 3">
    <name type="scientific">Thiorhodovibrio winogradskyi</name>
    <dbReference type="NCBI Taxonomy" id="77007"/>
    <lineage>
        <taxon>Bacteria</taxon>
        <taxon>Pseudomonadati</taxon>
        <taxon>Pseudomonadota</taxon>
        <taxon>Gammaproteobacteria</taxon>
        <taxon>Chromatiales</taxon>
        <taxon>Chromatiaceae</taxon>
        <taxon>Thiorhodovibrio</taxon>
    </lineage>
</organism>
<proteinExistence type="predicted"/>
<dbReference type="PROSITE" id="PS51186">
    <property type="entry name" value="GNAT"/>
    <property type="match status" value="1"/>
</dbReference>
<sequence>MAQDIQVSTFTGPELIAKLPAVAALRIAVFREYPYLYDGDNKYETRYLHTYSESPDSIIVLATDGEEVVGASTAVPMRHAPDEAREPFAAFGINPDRVFYLGESILYPQYRGRGIGSRFFEERERHAARLGGFDYHAFCAVERPHDDPRRPMDFRSLHAFWNRKGYYREPRLYTSFYWREIGEARESPKPMVFWLKPVGANAAAPAAVGAN</sequence>
<dbReference type="Proteomes" id="UP001432180">
    <property type="component" value="Chromosome"/>
</dbReference>
<dbReference type="CDD" id="cd04301">
    <property type="entry name" value="NAT_SF"/>
    <property type="match status" value="1"/>
</dbReference>
<dbReference type="InterPro" id="IPR000182">
    <property type="entry name" value="GNAT_dom"/>
</dbReference>
<evidence type="ECO:0000313" key="2">
    <source>
        <dbReference type="EMBL" id="WPL18616.1"/>
    </source>
</evidence>
<protein>
    <recommendedName>
        <fullName evidence="1">N-acetyltransferase domain-containing protein</fullName>
    </recommendedName>
</protein>
<evidence type="ECO:0000313" key="3">
    <source>
        <dbReference type="Proteomes" id="UP001432180"/>
    </source>
</evidence>
<accession>A0ABZ0SES6</accession>
<dbReference type="SUPFAM" id="SSF55729">
    <property type="entry name" value="Acyl-CoA N-acyltransferases (Nat)"/>
    <property type="match status" value="1"/>
</dbReference>
<dbReference type="InterPro" id="IPR016181">
    <property type="entry name" value="Acyl_CoA_acyltransferase"/>
</dbReference>
<dbReference type="Gene3D" id="3.40.630.30">
    <property type="match status" value="1"/>
</dbReference>